<dbReference type="InterPro" id="IPR038734">
    <property type="entry name" value="YhaN_AAA"/>
</dbReference>
<feature type="coiled-coil region" evidence="1">
    <location>
        <begin position="764"/>
        <end position="822"/>
    </location>
</feature>
<evidence type="ECO:0000256" key="1">
    <source>
        <dbReference type="SAM" id="Coils"/>
    </source>
</evidence>
<reference evidence="4 5" key="1">
    <citation type="submission" date="2021-02" db="EMBL/GenBank/DDBJ databases">
        <title>Bacillus sp. RD4P76, an endophyte from a halophyte.</title>
        <authorList>
            <person name="Sun J.-Q."/>
        </authorList>
    </citation>
    <scope>NUCLEOTIDE SEQUENCE [LARGE SCALE GENOMIC DNA]</scope>
    <source>
        <strain evidence="4 5">RD4P76</strain>
    </source>
</reference>
<keyword evidence="5" id="KW-1185">Reference proteome</keyword>
<sequence>MYITALHIYGYGKLIDQQFNLENGLHVFYGENEAGKSTILSFIHSILFGFPTKVNTENRYEPKKGLKYGGKITVKTARHGITTIERIAGKSTGDVTVYFEDGQVGKEAELNEMLNGMDKRIFTSIFSFGMKGLQDIHSLKEDDLNHYLFSSSVLGNEQVSELEKKIMKEMDQLFKPSGKKPEINQELDKLTSFSKHVLEAKQQIEEYHHINEEERRIEHELSSVKEELVKLREIKRKLELFEQYYPFSVEYKMIADQQEKLQEYSSFPSEGQKRLELVVGNLLPLQARKEGLDTQLKEISSKINTVSINIQLLQLEGEIKEIALKSNSHEEDKSNFERIQAKIDVLHSDLNSMKATLGISASNEQLLKVDFTLSQKEKLRKELKRYEDVLYKKETLIRKQEEVNQKLDNTIGTINQYEQQRLPLIEREKLESILEHAKTPTVDKGTVKNKLNNITIQLTNYQRKVEVGKKVSYFLIFPIFLLTLIIGVISLSGDELTGITFLVMSAFLLLVSIFAPRIVRDPALFMMLENEKAELENQLFDIEGLEKDLVSNKGILQTERLLARDEQLVQLIYHEKLILVQLEKEADMYIDELEAWEKDYDEISILLERSKEKLYIPEAYSHQSILTVYEQLEQLASKVTELQHQKLEMEKLNQRIVLFEQNCQLVLDQVGIIASPLQLLDTVEKEKEKARQLESLKEKETEIQRVLETIEKEINYYKGELDKLYEAAGVEEEEEFREHAQLHSQWLSLQARKDAINEKIKLIVKNDEQLEKELSLQYAQLLEQLEERDLHRKQYKEYEEKEEELRKLLAKIVVQKNQLEQSGTYSEFVHQYETMKTEFTRLTKKWAKLAIARDLIIQTKHYYQHVRLPAVIKKAEEYFSLLTENEYQKLFAPQDLGSFMVERKDGTRFSPQELSQGTTEQLYLSLRLALAESYQTSIVFPIFIDDSFVNFDEARTTITMQLIRKLAMKRQVVFFTCHKEMIASLQVETYSNLSSKEVSIS</sequence>
<dbReference type="InterPro" id="IPR027417">
    <property type="entry name" value="P-loop_NTPase"/>
</dbReference>
<dbReference type="RefSeq" id="WP_204203058.1">
    <property type="nucleotide sequence ID" value="NZ_JAFELM010000025.1"/>
</dbReference>
<feature type="coiled-coil region" evidence="1">
    <location>
        <begin position="369"/>
        <end position="420"/>
    </location>
</feature>
<protein>
    <submittedName>
        <fullName evidence="4">AAA family ATPase</fullName>
    </submittedName>
</protein>
<accession>A0ABS2DJL4</accession>
<dbReference type="Pfam" id="PF13514">
    <property type="entry name" value="AAA_27"/>
    <property type="match status" value="1"/>
</dbReference>
<name>A0ABS2DJL4_9BACI</name>
<keyword evidence="2" id="KW-0812">Transmembrane</keyword>
<feature type="coiled-coil region" evidence="1">
    <location>
        <begin position="579"/>
        <end position="727"/>
    </location>
</feature>
<keyword evidence="2" id="KW-1133">Transmembrane helix</keyword>
<feature type="transmembrane region" description="Helical" evidence="2">
    <location>
        <begin position="471"/>
        <end position="493"/>
    </location>
</feature>
<keyword evidence="1" id="KW-0175">Coiled coil</keyword>
<dbReference type="EMBL" id="JAFELM010000025">
    <property type="protein sequence ID" value="MBM6617683.1"/>
    <property type="molecule type" value="Genomic_DNA"/>
</dbReference>
<feature type="transmembrane region" description="Helical" evidence="2">
    <location>
        <begin position="499"/>
        <end position="519"/>
    </location>
</feature>
<evidence type="ECO:0000259" key="3">
    <source>
        <dbReference type="Pfam" id="PF13514"/>
    </source>
</evidence>
<dbReference type="SUPFAM" id="SSF52540">
    <property type="entry name" value="P-loop containing nucleoside triphosphate hydrolases"/>
    <property type="match status" value="2"/>
</dbReference>
<dbReference type="Gene3D" id="3.40.50.300">
    <property type="entry name" value="P-loop containing nucleotide triphosphate hydrolases"/>
    <property type="match status" value="2"/>
</dbReference>
<dbReference type="PANTHER" id="PTHR41259:SF1">
    <property type="entry name" value="DOUBLE-STRAND BREAK REPAIR RAD50 ATPASE, PUTATIVE-RELATED"/>
    <property type="match status" value="1"/>
</dbReference>
<dbReference type="PANTHER" id="PTHR41259">
    <property type="entry name" value="DOUBLE-STRAND BREAK REPAIR RAD50 ATPASE, PUTATIVE-RELATED"/>
    <property type="match status" value="1"/>
</dbReference>
<evidence type="ECO:0000256" key="2">
    <source>
        <dbReference type="SAM" id="Phobius"/>
    </source>
</evidence>
<organism evidence="4 5">
    <name type="scientific">Bacillus suaedaesalsae</name>
    <dbReference type="NCBI Taxonomy" id="2810349"/>
    <lineage>
        <taxon>Bacteria</taxon>
        <taxon>Bacillati</taxon>
        <taxon>Bacillota</taxon>
        <taxon>Bacilli</taxon>
        <taxon>Bacillales</taxon>
        <taxon>Bacillaceae</taxon>
        <taxon>Bacillus</taxon>
    </lineage>
</organism>
<keyword evidence="2" id="KW-0472">Membrane</keyword>
<proteinExistence type="predicted"/>
<comment type="caution">
    <text evidence="4">The sequence shown here is derived from an EMBL/GenBank/DDBJ whole genome shotgun (WGS) entry which is preliminary data.</text>
</comment>
<dbReference type="Proteomes" id="UP001518925">
    <property type="component" value="Unassembled WGS sequence"/>
</dbReference>
<feature type="domain" description="YhaN AAA" evidence="3">
    <location>
        <begin position="1"/>
        <end position="202"/>
    </location>
</feature>
<gene>
    <name evidence="4" type="ORF">JR050_08310</name>
</gene>
<evidence type="ECO:0000313" key="5">
    <source>
        <dbReference type="Proteomes" id="UP001518925"/>
    </source>
</evidence>
<evidence type="ECO:0000313" key="4">
    <source>
        <dbReference type="EMBL" id="MBM6617683.1"/>
    </source>
</evidence>